<dbReference type="PANTHER" id="PTHR43153:SF1">
    <property type="entry name" value="ELECTRON TRANSFER FLAVOPROTEIN SUBUNIT ALPHA, MITOCHONDRIAL"/>
    <property type="match status" value="1"/>
</dbReference>
<organism evidence="11 13">
    <name type="scientific">Dracunculus medinensis</name>
    <name type="common">Guinea worm</name>
    <dbReference type="NCBI Taxonomy" id="318479"/>
    <lineage>
        <taxon>Eukaryota</taxon>
        <taxon>Metazoa</taxon>
        <taxon>Ecdysozoa</taxon>
        <taxon>Nematoda</taxon>
        <taxon>Chromadorea</taxon>
        <taxon>Rhabditida</taxon>
        <taxon>Spirurina</taxon>
        <taxon>Dracunculoidea</taxon>
        <taxon>Dracunculidae</taxon>
        <taxon>Dracunculus</taxon>
    </lineage>
</organism>
<dbReference type="Proteomes" id="UP000274756">
    <property type="component" value="Unassembled WGS sequence"/>
</dbReference>
<keyword evidence="5 7" id="KW-0274">FAD</keyword>
<dbReference type="InterPro" id="IPR033947">
    <property type="entry name" value="ETF_alpha_N"/>
</dbReference>
<dbReference type="Gene3D" id="3.40.50.620">
    <property type="entry name" value="HUPs"/>
    <property type="match status" value="1"/>
</dbReference>
<keyword evidence="7" id="KW-0496">Mitochondrion</keyword>
<comment type="cofactor">
    <cofactor evidence="7 8">
        <name>FAD</name>
        <dbReference type="ChEBI" id="CHEBI:57692"/>
    </cofactor>
    <text evidence="7 8">Binds 1 FAD per dimer.</text>
</comment>
<feature type="binding site" evidence="8">
    <location>
        <begin position="236"/>
        <end position="237"/>
    </location>
    <ligand>
        <name>FAD</name>
        <dbReference type="ChEBI" id="CHEBI:57692"/>
    </ligand>
</feature>
<evidence type="ECO:0000256" key="8">
    <source>
        <dbReference type="PIRSR" id="PIRSR000089-1"/>
    </source>
</evidence>
<dbReference type="Proteomes" id="UP000038040">
    <property type="component" value="Unplaced"/>
</dbReference>
<gene>
    <name evidence="10" type="ORF">DME_LOCUS3376</name>
</gene>
<evidence type="ECO:0000313" key="13">
    <source>
        <dbReference type="WBParaSite" id="DME_0000976001-mRNA-1"/>
    </source>
</evidence>
<evidence type="ECO:0000256" key="3">
    <source>
        <dbReference type="ARBA" id="ARBA00022448"/>
    </source>
</evidence>
<comment type="subunit">
    <text evidence="7">Heterodimer of an alpha and a beta subunit.</text>
</comment>
<dbReference type="SMART" id="SM00893">
    <property type="entry name" value="ETF"/>
    <property type="match status" value="1"/>
</dbReference>
<comment type="subcellular location">
    <subcellularLocation>
        <location evidence="1 7">Mitochondrion matrix</location>
    </subcellularLocation>
</comment>
<dbReference type="PIRSF" id="PIRSF000089">
    <property type="entry name" value="Electra_flavoP_a"/>
    <property type="match status" value="1"/>
</dbReference>
<evidence type="ECO:0000256" key="1">
    <source>
        <dbReference type="ARBA" id="ARBA00004305"/>
    </source>
</evidence>
<feature type="binding site" evidence="8">
    <location>
        <begin position="250"/>
        <end position="254"/>
    </location>
    <ligand>
        <name>FAD</name>
        <dbReference type="ChEBI" id="CHEBI:57692"/>
    </ligand>
</feature>
<dbReference type="Gene3D" id="3.40.50.1220">
    <property type="entry name" value="TPP-binding domain"/>
    <property type="match status" value="1"/>
</dbReference>
<dbReference type="FunFam" id="3.40.50.620:FF:000041">
    <property type="entry name" value="Electron transfer flavoprotein alpha subunit"/>
    <property type="match status" value="1"/>
</dbReference>
<dbReference type="SUPFAM" id="SSF52467">
    <property type="entry name" value="DHS-like NAD/FAD-binding domain"/>
    <property type="match status" value="1"/>
</dbReference>
<dbReference type="Pfam" id="PF00766">
    <property type="entry name" value="ETF_alpha"/>
    <property type="match status" value="1"/>
</dbReference>
<dbReference type="GO" id="GO:0045251">
    <property type="term" value="C:electron transfer flavoprotein complex"/>
    <property type="evidence" value="ECO:0007669"/>
    <property type="project" value="UniProtKB-ARBA"/>
</dbReference>
<accession>A0A0N4UP90</accession>
<dbReference type="PROSITE" id="PS00696">
    <property type="entry name" value="ETF_ALPHA"/>
    <property type="match status" value="1"/>
</dbReference>
<dbReference type="FunFam" id="3.40.50.1220:FF:000001">
    <property type="entry name" value="Electron transfer flavoprotein, alpha subunit"/>
    <property type="match status" value="1"/>
</dbReference>
<dbReference type="InterPro" id="IPR014729">
    <property type="entry name" value="Rossmann-like_a/b/a_fold"/>
</dbReference>
<evidence type="ECO:0000259" key="9">
    <source>
        <dbReference type="SMART" id="SM00893"/>
    </source>
</evidence>
<dbReference type="EMBL" id="UYYG01000127">
    <property type="protein sequence ID" value="VDN53403.1"/>
    <property type="molecule type" value="Genomic_DNA"/>
</dbReference>
<dbReference type="InterPro" id="IPR014730">
    <property type="entry name" value="ETF_a/b_N"/>
</dbReference>
<dbReference type="InterPro" id="IPR029035">
    <property type="entry name" value="DHS-like_NAD/FAD-binding_dom"/>
</dbReference>
<keyword evidence="4 7" id="KW-0285">Flavoprotein</keyword>
<dbReference type="InterPro" id="IPR014731">
    <property type="entry name" value="ETF_asu_C"/>
</dbReference>
<dbReference type="OrthoDB" id="1715808at2759"/>
<comment type="similarity">
    <text evidence="2 7">Belongs to the ETF alpha-subunit/FixB family.</text>
</comment>
<reference evidence="13" key="1">
    <citation type="submission" date="2017-02" db="UniProtKB">
        <authorList>
            <consortium name="WormBaseParasite"/>
        </authorList>
    </citation>
    <scope>IDENTIFICATION</scope>
</reference>
<dbReference type="Pfam" id="PF01012">
    <property type="entry name" value="ETF"/>
    <property type="match status" value="1"/>
</dbReference>
<dbReference type="InterPro" id="IPR001308">
    <property type="entry name" value="ETF_a/FixB"/>
</dbReference>
<dbReference type="GO" id="GO:0033539">
    <property type="term" value="P:fatty acid beta-oxidation using acyl-CoA dehydrogenase"/>
    <property type="evidence" value="ECO:0007669"/>
    <property type="project" value="TreeGrafter"/>
</dbReference>
<keyword evidence="6 7" id="KW-0249">Electron transport</keyword>
<feature type="binding site" evidence="8">
    <location>
        <begin position="267"/>
        <end position="274"/>
    </location>
    <ligand>
        <name>FAD</name>
        <dbReference type="ChEBI" id="CHEBI:57692"/>
    </ligand>
</feature>
<feature type="domain" description="Electron transfer flavoprotein alpha/beta-subunit N-terminal" evidence="9">
    <location>
        <begin position="10"/>
        <end position="191"/>
    </location>
</feature>
<protein>
    <recommendedName>
        <fullName evidence="7">Electron transfer flavoprotein subunit alpha</fullName>
        <shortName evidence="7">Alpha-ETF</shortName>
    </recommendedName>
</protein>
<evidence type="ECO:0000313" key="11">
    <source>
        <dbReference type="Proteomes" id="UP000038040"/>
    </source>
</evidence>
<feature type="binding site" evidence="8">
    <location>
        <position position="288"/>
    </location>
    <ligand>
        <name>FAD</name>
        <dbReference type="ChEBI" id="CHEBI:57692"/>
    </ligand>
</feature>
<reference evidence="10 12" key="2">
    <citation type="submission" date="2018-11" db="EMBL/GenBank/DDBJ databases">
        <authorList>
            <consortium name="Pathogen Informatics"/>
        </authorList>
    </citation>
    <scope>NUCLEOTIDE SEQUENCE [LARGE SCALE GENOMIC DNA]</scope>
</reference>
<sequence>MIIYGRFASSLVLAEHGDGKLNMVTLNAVTAASKLGDVSVLVTGADMKSIAQQLTKVEHVKRVIMAEDEKLKVQLPELVTNVVLASQKRFGFSSIIAGSSTFGRGIIPRVAAKLDVSPISDITFIHSENTFSRPIYAGSAICKVKSLASVKLITVRGTAFSPANIGGGSGAIEIAPSADLDFAKTEFLSQDVSNSGRPDLQTAKIVVSGGRGVGSSENFKLIYDLAHKLNGGVGASRAAVDAGYAPNDLQVGQTGKIVAPELYIAVGISGAIQHLAGMKDSKTIVAINKDPDAPIFQVADFGLKADLFQAIPELIKALE</sequence>
<evidence type="ECO:0000313" key="12">
    <source>
        <dbReference type="Proteomes" id="UP000274756"/>
    </source>
</evidence>
<comment type="function">
    <text evidence="7">The electron transfer flavoprotein serves as a specific electron acceptor for several dehydrogenases, including five acyl-CoA dehydrogenases, glutaryl-CoA and sarcosine dehydrogenase. It transfers the electrons to the main mitochondrial respiratory chain via ETF-ubiquinone oxidoreductase (ETF dehydrogenase).</text>
</comment>
<evidence type="ECO:0000256" key="4">
    <source>
        <dbReference type="ARBA" id="ARBA00022630"/>
    </source>
</evidence>
<keyword evidence="3 7" id="KW-0813">Transport</keyword>
<feature type="binding site" evidence="8">
    <location>
        <position position="211"/>
    </location>
    <ligand>
        <name>FAD</name>
        <dbReference type="ChEBI" id="CHEBI:57692"/>
    </ligand>
</feature>
<dbReference type="CDD" id="cd01715">
    <property type="entry name" value="ETF_alpha"/>
    <property type="match status" value="1"/>
</dbReference>
<evidence type="ECO:0000256" key="5">
    <source>
        <dbReference type="ARBA" id="ARBA00022827"/>
    </source>
</evidence>
<evidence type="ECO:0000256" key="6">
    <source>
        <dbReference type="ARBA" id="ARBA00022982"/>
    </source>
</evidence>
<dbReference type="STRING" id="318479.A0A0N4UP90"/>
<dbReference type="PANTHER" id="PTHR43153">
    <property type="entry name" value="ELECTRON TRANSFER FLAVOPROTEIN ALPHA"/>
    <property type="match status" value="1"/>
</dbReference>
<evidence type="ECO:0000256" key="2">
    <source>
        <dbReference type="ARBA" id="ARBA00005817"/>
    </source>
</evidence>
<dbReference type="AlphaFoldDB" id="A0A0N4UP90"/>
<proteinExistence type="inferred from homology"/>
<dbReference type="GO" id="GO:0009055">
    <property type="term" value="F:electron transfer activity"/>
    <property type="evidence" value="ECO:0007669"/>
    <property type="project" value="InterPro"/>
</dbReference>
<dbReference type="InterPro" id="IPR018206">
    <property type="entry name" value="ETF_asu_C_CS"/>
</dbReference>
<evidence type="ECO:0000313" key="10">
    <source>
        <dbReference type="EMBL" id="VDN53403.1"/>
    </source>
</evidence>
<dbReference type="GO" id="GO:0005759">
    <property type="term" value="C:mitochondrial matrix"/>
    <property type="evidence" value="ECO:0007669"/>
    <property type="project" value="UniProtKB-SubCell"/>
</dbReference>
<dbReference type="GO" id="GO:0050660">
    <property type="term" value="F:flavin adenine dinucleotide binding"/>
    <property type="evidence" value="ECO:0007669"/>
    <property type="project" value="InterPro"/>
</dbReference>
<dbReference type="WBParaSite" id="DME_0000976001-mRNA-1">
    <property type="protein sequence ID" value="DME_0000976001-mRNA-1"/>
    <property type="gene ID" value="DME_0000976001"/>
</dbReference>
<name>A0A0N4UP90_DRAME</name>
<dbReference type="SUPFAM" id="SSF52402">
    <property type="entry name" value="Adenine nucleotide alpha hydrolases-like"/>
    <property type="match status" value="1"/>
</dbReference>
<keyword evidence="12" id="KW-1185">Reference proteome</keyword>
<evidence type="ECO:0000256" key="7">
    <source>
        <dbReference type="PIRNR" id="PIRNR000089"/>
    </source>
</evidence>